<dbReference type="InterPro" id="IPR002035">
    <property type="entry name" value="VWF_A"/>
</dbReference>
<dbReference type="OrthoDB" id="301415at2759"/>
<dbReference type="PROSITE" id="PS50234">
    <property type="entry name" value="VWFA"/>
    <property type="match status" value="1"/>
</dbReference>
<name>A0A6A6IRF5_9PLEO</name>
<dbReference type="AlphaFoldDB" id="A0A6A6IRF5"/>
<feature type="domain" description="VWFA" evidence="2">
    <location>
        <begin position="44"/>
        <end position="184"/>
    </location>
</feature>
<dbReference type="GeneID" id="54581765"/>
<dbReference type="EMBL" id="ML987192">
    <property type="protein sequence ID" value="KAF2252170.1"/>
    <property type="molecule type" value="Genomic_DNA"/>
</dbReference>
<reference evidence="3" key="1">
    <citation type="journal article" date="2020" name="Stud. Mycol.">
        <title>101 Dothideomycetes genomes: a test case for predicting lifestyles and emergence of pathogens.</title>
        <authorList>
            <person name="Haridas S."/>
            <person name="Albert R."/>
            <person name="Binder M."/>
            <person name="Bloem J."/>
            <person name="Labutti K."/>
            <person name="Salamov A."/>
            <person name="Andreopoulos B."/>
            <person name="Baker S."/>
            <person name="Barry K."/>
            <person name="Bills G."/>
            <person name="Bluhm B."/>
            <person name="Cannon C."/>
            <person name="Castanera R."/>
            <person name="Culley D."/>
            <person name="Daum C."/>
            <person name="Ezra D."/>
            <person name="Gonzalez J."/>
            <person name="Henrissat B."/>
            <person name="Kuo A."/>
            <person name="Liang C."/>
            <person name="Lipzen A."/>
            <person name="Lutzoni F."/>
            <person name="Magnuson J."/>
            <person name="Mondo S."/>
            <person name="Nolan M."/>
            <person name="Ohm R."/>
            <person name="Pangilinan J."/>
            <person name="Park H.-J."/>
            <person name="Ramirez L."/>
            <person name="Alfaro M."/>
            <person name="Sun H."/>
            <person name="Tritt A."/>
            <person name="Yoshinaga Y."/>
            <person name="Zwiers L.-H."/>
            <person name="Turgeon B."/>
            <person name="Goodwin S."/>
            <person name="Spatafora J."/>
            <person name="Crous P."/>
            <person name="Grigoriev I."/>
        </authorList>
    </citation>
    <scope>NUCLEOTIDE SEQUENCE</scope>
    <source>
        <strain evidence="3">CBS 122368</strain>
    </source>
</reference>
<dbReference type="Gene3D" id="3.40.50.410">
    <property type="entry name" value="von Willebrand factor, type A domain"/>
    <property type="match status" value="1"/>
</dbReference>
<dbReference type="Proteomes" id="UP000800094">
    <property type="component" value="Unassembled WGS sequence"/>
</dbReference>
<dbReference type="Pfam" id="PF00092">
    <property type="entry name" value="VWA"/>
    <property type="match status" value="1"/>
</dbReference>
<sequence length="433" mass="45036">MGLLALILAVVSVANASQLRPRDYSGCNPLDNLGHLGTSDGNRKIAFVIDSSGSMFENDFEGMRLQAAIALNNMYLVSKEKAKPGQTPDLLTVIDFNDEASVIYDLGNPGSAANEVIANIMPDGGTWIGEGVRAAVEELSKPGSGETSGRSGIIILTDGVDDPSDRATQTIEEIKAAGEKGIRVSMGYMAIGGATGDEFAPEQNVAIHDAVITTGGTMGRVDTAQAIGSFLVEATMKGLTDSDKGNQGDVLDLIGGVTTSAKLKTDGPNVFRYRIFKDETITINVTALEKFAPLKLVLRASPSNTDLKTAETNDDGVAILEYKGASESDLSLEVSSSVTDAKGVFIIGLKSNIDCSKDPARQSSPANSSIPVIAPTNPSFVPSRTVVPSVTNWTMPGPTETVSVVPFPGATGARSAPAGLGWLGSMVVALLAL</sequence>
<feature type="chain" id="PRO_5025427365" description="VWFA domain-containing protein" evidence="1">
    <location>
        <begin position="17"/>
        <end position="433"/>
    </location>
</feature>
<dbReference type="InterPro" id="IPR036465">
    <property type="entry name" value="vWFA_dom_sf"/>
</dbReference>
<evidence type="ECO:0000256" key="1">
    <source>
        <dbReference type="SAM" id="SignalP"/>
    </source>
</evidence>
<evidence type="ECO:0000313" key="4">
    <source>
        <dbReference type="Proteomes" id="UP000800094"/>
    </source>
</evidence>
<evidence type="ECO:0000313" key="3">
    <source>
        <dbReference type="EMBL" id="KAF2252170.1"/>
    </source>
</evidence>
<accession>A0A6A6IRF5</accession>
<keyword evidence="4" id="KW-1185">Reference proteome</keyword>
<dbReference type="RefSeq" id="XP_033687174.1">
    <property type="nucleotide sequence ID" value="XM_033828435.1"/>
</dbReference>
<evidence type="ECO:0000259" key="2">
    <source>
        <dbReference type="PROSITE" id="PS50234"/>
    </source>
</evidence>
<proteinExistence type="predicted"/>
<dbReference type="SMART" id="SM00327">
    <property type="entry name" value="VWA"/>
    <property type="match status" value="1"/>
</dbReference>
<dbReference type="CDD" id="cd00198">
    <property type="entry name" value="vWFA"/>
    <property type="match status" value="1"/>
</dbReference>
<dbReference type="SUPFAM" id="SSF53300">
    <property type="entry name" value="vWA-like"/>
    <property type="match status" value="1"/>
</dbReference>
<gene>
    <name evidence="3" type="ORF">BU26DRAFT_516856</name>
</gene>
<organism evidence="3 4">
    <name type="scientific">Trematosphaeria pertusa</name>
    <dbReference type="NCBI Taxonomy" id="390896"/>
    <lineage>
        <taxon>Eukaryota</taxon>
        <taxon>Fungi</taxon>
        <taxon>Dikarya</taxon>
        <taxon>Ascomycota</taxon>
        <taxon>Pezizomycotina</taxon>
        <taxon>Dothideomycetes</taxon>
        <taxon>Pleosporomycetidae</taxon>
        <taxon>Pleosporales</taxon>
        <taxon>Massarineae</taxon>
        <taxon>Trematosphaeriaceae</taxon>
        <taxon>Trematosphaeria</taxon>
    </lineage>
</organism>
<feature type="signal peptide" evidence="1">
    <location>
        <begin position="1"/>
        <end position="16"/>
    </location>
</feature>
<keyword evidence="1" id="KW-0732">Signal</keyword>
<protein>
    <recommendedName>
        <fullName evidence="2">VWFA domain-containing protein</fullName>
    </recommendedName>
</protein>